<dbReference type="EMBL" id="CM056814">
    <property type="protein sequence ID" value="KAJ8626643.1"/>
    <property type="molecule type" value="Genomic_DNA"/>
</dbReference>
<proteinExistence type="predicted"/>
<comment type="caution">
    <text evidence="1">The sequence shown here is derived from an EMBL/GenBank/DDBJ whole genome shotgun (WGS) entry which is preliminary data.</text>
</comment>
<evidence type="ECO:0000313" key="1">
    <source>
        <dbReference type="EMBL" id="KAJ8626643.1"/>
    </source>
</evidence>
<evidence type="ECO:0000313" key="2">
    <source>
        <dbReference type="Proteomes" id="UP001234297"/>
    </source>
</evidence>
<accession>A0ACC2KZW8</accession>
<reference evidence="1 2" key="1">
    <citation type="journal article" date="2022" name="Hortic Res">
        <title>A haplotype resolved chromosomal level avocado genome allows analysis of novel avocado genes.</title>
        <authorList>
            <person name="Nath O."/>
            <person name="Fletcher S.J."/>
            <person name="Hayward A."/>
            <person name="Shaw L.M."/>
            <person name="Masouleh A.K."/>
            <person name="Furtado A."/>
            <person name="Henry R.J."/>
            <person name="Mitter N."/>
        </authorList>
    </citation>
    <scope>NUCLEOTIDE SEQUENCE [LARGE SCALE GENOMIC DNA]</scope>
    <source>
        <strain evidence="2">cv. Hass</strain>
    </source>
</reference>
<protein>
    <submittedName>
        <fullName evidence="1">Uncharacterized protein</fullName>
    </submittedName>
</protein>
<organism evidence="1 2">
    <name type="scientific">Persea americana</name>
    <name type="common">Avocado</name>
    <dbReference type="NCBI Taxonomy" id="3435"/>
    <lineage>
        <taxon>Eukaryota</taxon>
        <taxon>Viridiplantae</taxon>
        <taxon>Streptophyta</taxon>
        <taxon>Embryophyta</taxon>
        <taxon>Tracheophyta</taxon>
        <taxon>Spermatophyta</taxon>
        <taxon>Magnoliopsida</taxon>
        <taxon>Magnoliidae</taxon>
        <taxon>Laurales</taxon>
        <taxon>Lauraceae</taxon>
        <taxon>Persea</taxon>
    </lineage>
</organism>
<sequence length="250" mass="27316">MQRDREETIMCTLEKRGGVYVLTLTGDGEHRLSPILIDSIQAALRQVRSDPSPGSALVTTAEGRFFSNGFDLNWAQAAGSSFLERLRHMVDKFQQIVADLFSLPMPTIAAVSGHAAAAGFMLAISHDYVLMRKDRGFLYMSELDIGLPFPDYFMGLMRSKIGAARARRDVVLRAAKFTAARAVEDGIIDAAHDSAGETVEAAMRLGEELAGRQWKGEVYAGIRKASFPEVCEVLGLVETKKTTTATASRL</sequence>
<gene>
    <name evidence="1" type="ORF">MRB53_019950</name>
</gene>
<keyword evidence="2" id="KW-1185">Reference proteome</keyword>
<name>A0ACC2KZW8_PERAE</name>
<dbReference type="Proteomes" id="UP001234297">
    <property type="component" value="Chromosome 6"/>
</dbReference>